<gene>
    <name evidence="1" type="ORF">AB6A40_009556</name>
</gene>
<proteinExistence type="predicted"/>
<comment type="caution">
    <text evidence="1">The sequence shown here is derived from an EMBL/GenBank/DDBJ whole genome shotgun (WGS) entry which is preliminary data.</text>
</comment>
<organism evidence="1 2">
    <name type="scientific">Gnathostoma spinigerum</name>
    <dbReference type="NCBI Taxonomy" id="75299"/>
    <lineage>
        <taxon>Eukaryota</taxon>
        <taxon>Metazoa</taxon>
        <taxon>Ecdysozoa</taxon>
        <taxon>Nematoda</taxon>
        <taxon>Chromadorea</taxon>
        <taxon>Rhabditida</taxon>
        <taxon>Spirurina</taxon>
        <taxon>Gnathostomatomorpha</taxon>
        <taxon>Gnathostomatoidea</taxon>
        <taxon>Gnathostomatidae</taxon>
        <taxon>Gnathostoma</taxon>
    </lineage>
</organism>
<evidence type="ECO:0000313" key="1">
    <source>
        <dbReference type="EMBL" id="MFH4982847.1"/>
    </source>
</evidence>
<dbReference type="Proteomes" id="UP001608902">
    <property type="component" value="Unassembled WGS sequence"/>
</dbReference>
<dbReference type="AlphaFoldDB" id="A0ABD6F0W0"/>
<name>A0ABD6F0W0_9BILA</name>
<reference evidence="1 2" key="1">
    <citation type="submission" date="2024-08" db="EMBL/GenBank/DDBJ databases">
        <title>Gnathostoma spinigerum genome.</title>
        <authorList>
            <person name="Gonzalez-Bertolin B."/>
            <person name="Monzon S."/>
            <person name="Zaballos A."/>
            <person name="Jimenez P."/>
            <person name="Dekumyoy P."/>
            <person name="Varona S."/>
            <person name="Cuesta I."/>
            <person name="Sumanam S."/>
            <person name="Adisakwattana P."/>
            <person name="Gasser R.B."/>
            <person name="Hernandez-Gonzalez A."/>
            <person name="Young N.D."/>
            <person name="Perteguer M.J."/>
        </authorList>
    </citation>
    <scope>NUCLEOTIDE SEQUENCE [LARGE SCALE GENOMIC DNA]</scope>
    <source>
        <strain evidence="1">AL3</strain>
        <tissue evidence="1">Liver</tissue>
    </source>
</reference>
<sequence length="77" mass="9272">MQSKFELLHCEGDCKTTYRTRCAQIIYVQNSPRRRRSFNHHATCGRDQRWKGFYSSQKCHCCRHPFQIREHNSLAIL</sequence>
<evidence type="ECO:0000313" key="2">
    <source>
        <dbReference type="Proteomes" id="UP001608902"/>
    </source>
</evidence>
<keyword evidence="2" id="KW-1185">Reference proteome</keyword>
<protein>
    <submittedName>
        <fullName evidence="1">Uncharacterized protein</fullName>
    </submittedName>
</protein>
<dbReference type="EMBL" id="JBGFUD010010271">
    <property type="protein sequence ID" value="MFH4982847.1"/>
    <property type="molecule type" value="Genomic_DNA"/>
</dbReference>
<accession>A0ABD6F0W0</accession>